<dbReference type="Gene3D" id="3.30.200.20">
    <property type="entry name" value="Phosphorylase Kinase, domain 1"/>
    <property type="match status" value="1"/>
</dbReference>
<dbReference type="PANTHER" id="PTHR24356">
    <property type="entry name" value="SERINE/THREONINE-PROTEIN KINASE"/>
    <property type="match status" value="1"/>
</dbReference>
<dbReference type="OrthoDB" id="3638488at2759"/>
<feature type="region of interest" description="Disordered" evidence="9">
    <location>
        <begin position="1"/>
        <end position="46"/>
    </location>
</feature>
<dbReference type="SMART" id="SM00220">
    <property type="entry name" value="S_TKc"/>
    <property type="match status" value="1"/>
</dbReference>
<evidence type="ECO:0000313" key="12">
    <source>
        <dbReference type="EMBL" id="KAF2011894.1"/>
    </source>
</evidence>
<accession>A0A6A5XHV0</accession>
<dbReference type="PANTHER" id="PTHR24356:SF400">
    <property type="entry name" value="SERINE_THREONINE-PROTEIN KINASE CBK1"/>
    <property type="match status" value="1"/>
</dbReference>
<dbReference type="AlphaFoldDB" id="A0A6A5XHV0"/>
<dbReference type="Proteomes" id="UP000799778">
    <property type="component" value="Unassembled WGS sequence"/>
</dbReference>
<sequence>MMSLIAPRKRKDHYHVASPTSPDKAKVRLIEDKGDSPSESSGLPRLRSSFSNARTLSNIRRRSVKLLSVFRNGKVHRHKLRSRPTVLSLEPDIHPDVQLDSAPSRRLISDIVAFLSQPSTSVTGSSLNPLSFQSTAPTSLVSSGAPRSVEIASAHGKQPFSHTSTGTPPLPPEQEGTKSQWLVFPRQDSPRLTKPSVATVENAAATKIFLESHFDSILNVKVSPRLRRRRELERKLFAVGAHEEEQRTRIQQWCTAESNHLRQTRVMKSKTLARQKIKGVHVSNYEIVRVLGKGSFGVVRLVRERSDADDNQSGNTQAGSTFVPSRKPKQVFAMKVIRKSDMLRNSQEGHLRAERDFLVASENSRWVVPLIASFQDNNNLYLVMEYMVGGDFLGLLLREDVLDEGVAKWYIAEMILCVEEAHRMKWIHRDIKPDNFLITSSGHLKISDFGLAFDGHWTHNQTYYNEQRYSLLHDLNLRVRGDEIDSREDRQRQEAQDGTNQADGRVSGRDRFESRQGDASGPVLDWLNSTQRRRFAKSVVGTSQYMAPEVIRGQHYDGRCDWWSIGQDHKRFLKFPREQRYGRPSLERVPLMPVTHYALDLISRLLEDKEHRLSAKGYKENDFVMSQKGVRMRHKRNADHLGYVVFPNDAEDIKNHAFFRDIQWSIMHLVRPPFVPHIQGGQSITQYFDDEAEIMSASDHLDSSSYASGQEEGGKLPQRMLQIGLDGHGKNNQDDRTRAMSISRLKRRKKETKRPRDKLLRDPEVGRTVLEIRKKGAFMGYTYRRPYFTLPELDPMVLRASQTEPLVVGPVGA</sequence>
<keyword evidence="3" id="KW-0808">Transferase</keyword>
<keyword evidence="2" id="KW-0723">Serine/threonine-protein kinase</keyword>
<feature type="compositionally biased region" description="Basic and acidic residues" evidence="9">
    <location>
        <begin position="485"/>
        <end position="495"/>
    </location>
</feature>
<dbReference type="GO" id="GO:0005524">
    <property type="term" value="F:ATP binding"/>
    <property type="evidence" value="ECO:0007669"/>
    <property type="project" value="UniProtKB-KW"/>
</dbReference>
<feature type="compositionally biased region" description="Basic and acidic residues" evidence="9">
    <location>
        <begin position="23"/>
        <end position="36"/>
    </location>
</feature>
<feature type="domain" description="AGC-kinase C-terminal" evidence="11">
    <location>
        <begin position="660"/>
        <end position="793"/>
    </location>
</feature>
<protein>
    <recommendedName>
        <fullName evidence="1">non-specific serine/threonine protein kinase</fullName>
        <ecNumber evidence="1">2.7.11.1</ecNumber>
    </recommendedName>
</protein>
<evidence type="ECO:0000256" key="9">
    <source>
        <dbReference type="SAM" id="MobiDB-lite"/>
    </source>
</evidence>
<evidence type="ECO:0000256" key="2">
    <source>
        <dbReference type="ARBA" id="ARBA00022527"/>
    </source>
</evidence>
<dbReference type="SUPFAM" id="SSF56112">
    <property type="entry name" value="Protein kinase-like (PK-like)"/>
    <property type="match status" value="1"/>
</dbReference>
<evidence type="ECO:0000256" key="6">
    <source>
        <dbReference type="ARBA" id="ARBA00022840"/>
    </source>
</evidence>
<evidence type="ECO:0000256" key="4">
    <source>
        <dbReference type="ARBA" id="ARBA00022741"/>
    </source>
</evidence>
<name>A0A6A5XHV0_9PLEO</name>
<gene>
    <name evidence="12" type="ORF">BU24DRAFT_435389</name>
</gene>
<evidence type="ECO:0000256" key="5">
    <source>
        <dbReference type="ARBA" id="ARBA00022777"/>
    </source>
</evidence>
<dbReference type="InterPro" id="IPR011009">
    <property type="entry name" value="Kinase-like_dom_sf"/>
</dbReference>
<proteinExistence type="predicted"/>
<dbReference type="EC" id="2.7.11.1" evidence="1"/>
<dbReference type="InterPro" id="IPR000719">
    <property type="entry name" value="Prot_kinase_dom"/>
</dbReference>
<feature type="domain" description="Protein kinase" evidence="10">
    <location>
        <begin position="285"/>
        <end position="624"/>
    </location>
</feature>
<dbReference type="PROSITE" id="PS50011">
    <property type="entry name" value="PROTEIN_KINASE_DOM"/>
    <property type="match status" value="1"/>
</dbReference>
<evidence type="ECO:0000256" key="8">
    <source>
        <dbReference type="ARBA" id="ARBA00048679"/>
    </source>
</evidence>
<keyword evidence="13" id="KW-1185">Reference proteome</keyword>
<evidence type="ECO:0000313" key="13">
    <source>
        <dbReference type="Proteomes" id="UP000799778"/>
    </source>
</evidence>
<reference evidence="12" key="1">
    <citation type="journal article" date="2020" name="Stud. Mycol.">
        <title>101 Dothideomycetes genomes: a test case for predicting lifestyles and emergence of pathogens.</title>
        <authorList>
            <person name="Haridas S."/>
            <person name="Albert R."/>
            <person name="Binder M."/>
            <person name="Bloem J."/>
            <person name="Labutti K."/>
            <person name="Salamov A."/>
            <person name="Andreopoulos B."/>
            <person name="Baker S."/>
            <person name="Barry K."/>
            <person name="Bills G."/>
            <person name="Bluhm B."/>
            <person name="Cannon C."/>
            <person name="Castanera R."/>
            <person name="Culley D."/>
            <person name="Daum C."/>
            <person name="Ezra D."/>
            <person name="Gonzalez J."/>
            <person name="Henrissat B."/>
            <person name="Kuo A."/>
            <person name="Liang C."/>
            <person name="Lipzen A."/>
            <person name="Lutzoni F."/>
            <person name="Magnuson J."/>
            <person name="Mondo S."/>
            <person name="Nolan M."/>
            <person name="Ohm R."/>
            <person name="Pangilinan J."/>
            <person name="Park H.-J."/>
            <person name="Ramirez L."/>
            <person name="Alfaro M."/>
            <person name="Sun H."/>
            <person name="Tritt A."/>
            <person name="Yoshinaga Y."/>
            <person name="Zwiers L.-H."/>
            <person name="Turgeon B."/>
            <person name="Goodwin S."/>
            <person name="Spatafora J."/>
            <person name="Crous P."/>
            <person name="Grigoriev I."/>
        </authorList>
    </citation>
    <scope>NUCLEOTIDE SEQUENCE</scope>
    <source>
        <strain evidence="12">CBS 175.79</strain>
    </source>
</reference>
<evidence type="ECO:0000259" key="11">
    <source>
        <dbReference type="PROSITE" id="PS51285"/>
    </source>
</evidence>
<dbReference type="InterPro" id="IPR050236">
    <property type="entry name" value="Ser_Thr_kinase_AGC"/>
</dbReference>
<dbReference type="RefSeq" id="XP_033380233.1">
    <property type="nucleotide sequence ID" value="XM_033530088.1"/>
</dbReference>
<evidence type="ECO:0000256" key="3">
    <source>
        <dbReference type="ARBA" id="ARBA00022679"/>
    </source>
</evidence>
<evidence type="ECO:0000259" key="10">
    <source>
        <dbReference type="PROSITE" id="PS50011"/>
    </source>
</evidence>
<comment type="catalytic activity">
    <reaction evidence="7">
        <text>L-threonyl-[protein] + ATP = O-phospho-L-threonyl-[protein] + ADP + H(+)</text>
        <dbReference type="Rhea" id="RHEA:46608"/>
        <dbReference type="Rhea" id="RHEA-COMP:11060"/>
        <dbReference type="Rhea" id="RHEA-COMP:11605"/>
        <dbReference type="ChEBI" id="CHEBI:15378"/>
        <dbReference type="ChEBI" id="CHEBI:30013"/>
        <dbReference type="ChEBI" id="CHEBI:30616"/>
        <dbReference type="ChEBI" id="CHEBI:61977"/>
        <dbReference type="ChEBI" id="CHEBI:456216"/>
        <dbReference type="EC" id="2.7.11.1"/>
    </reaction>
</comment>
<dbReference type="Pfam" id="PF00069">
    <property type="entry name" value="Pkinase"/>
    <property type="match status" value="2"/>
</dbReference>
<dbReference type="EMBL" id="ML978073">
    <property type="protein sequence ID" value="KAF2011894.1"/>
    <property type="molecule type" value="Genomic_DNA"/>
</dbReference>
<keyword evidence="5 12" id="KW-0418">Kinase</keyword>
<dbReference type="GO" id="GO:0004674">
    <property type="term" value="F:protein serine/threonine kinase activity"/>
    <property type="evidence" value="ECO:0007669"/>
    <property type="project" value="UniProtKB-KW"/>
</dbReference>
<dbReference type="GO" id="GO:0035556">
    <property type="term" value="P:intracellular signal transduction"/>
    <property type="evidence" value="ECO:0007669"/>
    <property type="project" value="TreeGrafter"/>
</dbReference>
<evidence type="ECO:0000256" key="7">
    <source>
        <dbReference type="ARBA" id="ARBA00047899"/>
    </source>
</evidence>
<evidence type="ECO:0000256" key="1">
    <source>
        <dbReference type="ARBA" id="ARBA00012513"/>
    </source>
</evidence>
<keyword evidence="4" id="KW-0547">Nucleotide-binding</keyword>
<keyword evidence="6" id="KW-0067">ATP-binding</keyword>
<dbReference type="PROSITE" id="PS51285">
    <property type="entry name" value="AGC_KINASE_CTER"/>
    <property type="match status" value="1"/>
</dbReference>
<feature type="compositionally biased region" description="Basic and acidic residues" evidence="9">
    <location>
        <begin position="506"/>
        <end position="516"/>
    </location>
</feature>
<dbReference type="InterPro" id="IPR000961">
    <property type="entry name" value="AGC-kinase_C"/>
</dbReference>
<organism evidence="12 13">
    <name type="scientific">Aaosphaeria arxii CBS 175.79</name>
    <dbReference type="NCBI Taxonomy" id="1450172"/>
    <lineage>
        <taxon>Eukaryota</taxon>
        <taxon>Fungi</taxon>
        <taxon>Dikarya</taxon>
        <taxon>Ascomycota</taxon>
        <taxon>Pezizomycotina</taxon>
        <taxon>Dothideomycetes</taxon>
        <taxon>Pleosporomycetidae</taxon>
        <taxon>Pleosporales</taxon>
        <taxon>Pleosporales incertae sedis</taxon>
        <taxon>Aaosphaeria</taxon>
    </lineage>
</organism>
<dbReference type="GeneID" id="54287485"/>
<dbReference type="Gene3D" id="1.10.510.10">
    <property type="entry name" value="Transferase(Phosphotransferase) domain 1"/>
    <property type="match status" value="1"/>
</dbReference>
<comment type="catalytic activity">
    <reaction evidence="8">
        <text>L-seryl-[protein] + ATP = O-phospho-L-seryl-[protein] + ADP + H(+)</text>
        <dbReference type="Rhea" id="RHEA:17989"/>
        <dbReference type="Rhea" id="RHEA-COMP:9863"/>
        <dbReference type="Rhea" id="RHEA-COMP:11604"/>
        <dbReference type="ChEBI" id="CHEBI:15378"/>
        <dbReference type="ChEBI" id="CHEBI:29999"/>
        <dbReference type="ChEBI" id="CHEBI:30616"/>
        <dbReference type="ChEBI" id="CHEBI:83421"/>
        <dbReference type="ChEBI" id="CHEBI:456216"/>
        <dbReference type="EC" id="2.7.11.1"/>
    </reaction>
</comment>
<feature type="region of interest" description="Disordered" evidence="9">
    <location>
        <begin position="485"/>
        <end position="524"/>
    </location>
</feature>
<feature type="region of interest" description="Disordered" evidence="9">
    <location>
        <begin position="156"/>
        <end position="178"/>
    </location>
</feature>